<feature type="domain" description="Shedu protein SduA C-terminal" evidence="1">
    <location>
        <begin position="286"/>
        <end position="427"/>
    </location>
</feature>
<dbReference type="OrthoDB" id="795022at2"/>
<dbReference type="Pfam" id="PF14082">
    <property type="entry name" value="SduA_C"/>
    <property type="match status" value="1"/>
</dbReference>
<organism evidence="2 3">
    <name type="scientific">Blastopirellula marina</name>
    <dbReference type="NCBI Taxonomy" id="124"/>
    <lineage>
        <taxon>Bacteria</taxon>
        <taxon>Pseudomonadati</taxon>
        <taxon>Planctomycetota</taxon>
        <taxon>Planctomycetia</taxon>
        <taxon>Pirellulales</taxon>
        <taxon>Pirellulaceae</taxon>
        <taxon>Blastopirellula</taxon>
    </lineage>
</organism>
<evidence type="ECO:0000313" key="3">
    <source>
        <dbReference type="Proteomes" id="UP000237819"/>
    </source>
</evidence>
<dbReference type="Proteomes" id="UP000237819">
    <property type="component" value="Unassembled WGS sequence"/>
</dbReference>
<reference evidence="2 3" key="1">
    <citation type="submission" date="2018-02" db="EMBL/GenBank/DDBJ databases">
        <title>Comparative genomes isolates from brazilian mangrove.</title>
        <authorList>
            <person name="Araujo J.E."/>
            <person name="Taketani R.G."/>
            <person name="Silva M.C.P."/>
            <person name="Loureco M.V."/>
            <person name="Andreote F.D."/>
        </authorList>
    </citation>
    <scope>NUCLEOTIDE SEQUENCE [LARGE SCALE GENOMIC DNA]</scope>
    <source>
        <strain evidence="2 3">Nap-Phe MGV</strain>
    </source>
</reference>
<gene>
    <name evidence="2" type="ORF">C5Y93_14220</name>
</gene>
<proteinExistence type="predicted"/>
<accession>A0A2S8GME4</accession>
<dbReference type="AlphaFoldDB" id="A0A2S8GME4"/>
<protein>
    <recommendedName>
        <fullName evidence="1">Shedu protein SduA C-terminal domain-containing protein</fullName>
    </recommendedName>
</protein>
<comment type="caution">
    <text evidence="2">The sequence shown here is derived from an EMBL/GenBank/DDBJ whole genome shotgun (WGS) entry which is preliminary data.</text>
</comment>
<dbReference type="InterPro" id="IPR025359">
    <property type="entry name" value="SduA_C"/>
</dbReference>
<dbReference type="RefSeq" id="WP_105336083.1">
    <property type="nucleotide sequence ID" value="NZ_PUHZ01000014.1"/>
</dbReference>
<name>A0A2S8GME4_9BACT</name>
<sequence>MTDVDRSKKEANPIVSAQKPSVIFLGFCEKAHSTMGPFDLATKTSISGLSLMIYSPSFPTTLSGTRWVIAMEMFDVAVRDMHLRIVDDSGIEAGWIECKTGTTTRSDSQLMNRASATSIKDSWTTFILHVSDANFALNKPGRYQVYIDTGESRMLAGSFLAVFVEPPPLTQERITAIRTDPNAHRVIMAHLQCQGCGDELRAYTGIERSSDLESKGTIWVPDLPDSFVCKCSRMKIDLSYMKKGLHAFLDGRISSPDKAVSQNLYEDGALHDVARRFSGMVESGLEEEKYQKFIQDNPVLLCGFSPERLYFKSKILSKFVTDFTVLTPSRELILIEIEKPSTRILKKDGGRAADLQHAFDQVNDWIFIIDQHRAAVLECLNLSVNEVSKVSGVVIAGRDSGQDAKSLQRLKSEDHGRVRFLTFDDLLGNLNATISAFRSL</sequence>
<evidence type="ECO:0000313" key="2">
    <source>
        <dbReference type="EMBL" id="PQO45592.1"/>
    </source>
</evidence>
<dbReference type="EMBL" id="PUHZ01000014">
    <property type="protein sequence ID" value="PQO45592.1"/>
    <property type="molecule type" value="Genomic_DNA"/>
</dbReference>
<evidence type="ECO:0000259" key="1">
    <source>
        <dbReference type="Pfam" id="PF14082"/>
    </source>
</evidence>